<comment type="caution">
    <text evidence="1">The sequence shown here is derived from an EMBL/GenBank/DDBJ whole genome shotgun (WGS) entry which is preliminary data.</text>
</comment>
<name>A0ACB9QD58_9MYRT</name>
<dbReference type="Proteomes" id="UP001057402">
    <property type="component" value="Chromosome 6"/>
</dbReference>
<proteinExistence type="predicted"/>
<dbReference type="EMBL" id="CM042885">
    <property type="protein sequence ID" value="KAI4364236.1"/>
    <property type="molecule type" value="Genomic_DNA"/>
</dbReference>
<accession>A0ACB9QD58</accession>
<reference evidence="2" key="1">
    <citation type="journal article" date="2023" name="Front. Plant Sci.">
        <title>Chromosomal-level genome assembly of Melastoma candidum provides insights into trichome evolution.</title>
        <authorList>
            <person name="Zhong Y."/>
            <person name="Wu W."/>
            <person name="Sun C."/>
            <person name="Zou P."/>
            <person name="Liu Y."/>
            <person name="Dai S."/>
            <person name="Zhou R."/>
        </authorList>
    </citation>
    <scope>NUCLEOTIDE SEQUENCE [LARGE SCALE GENOMIC DNA]</scope>
</reference>
<protein>
    <submittedName>
        <fullName evidence="1">Uncharacterized protein</fullName>
    </submittedName>
</protein>
<sequence>MSREIPPWLEQLLKTRFFAACRSHLDAPRNECNMFCLDCNGNDAPVPAAAAAFCFYCHSSRHHDHRVVQIRRSSYHDVVRVGEMQKVIDVSGVQTYVINSARVIFLNQRPQPKSSSSSSQTQDNNLSSYINKGGGPGGASSNHHHHHVCEICGRSLLDTLRFCSLGCKLAGVRRNGGNTSFELGQTTNEDGDQHQPQQQQGIITDHPQGALRRGGAHHRSSRPSPQGASPSTKRRKGPDPTLTNDGLRPAKPAKRTLSDWEMASLWVGLVVGVPSYDLAGSLVNLGMALVAGNRDHDAPGAARAGRSAFRVKGAHVPTLLRALVG</sequence>
<organism evidence="1 2">
    <name type="scientific">Melastoma candidum</name>
    <dbReference type="NCBI Taxonomy" id="119954"/>
    <lineage>
        <taxon>Eukaryota</taxon>
        <taxon>Viridiplantae</taxon>
        <taxon>Streptophyta</taxon>
        <taxon>Embryophyta</taxon>
        <taxon>Tracheophyta</taxon>
        <taxon>Spermatophyta</taxon>
        <taxon>Magnoliopsida</taxon>
        <taxon>eudicotyledons</taxon>
        <taxon>Gunneridae</taxon>
        <taxon>Pentapetalae</taxon>
        <taxon>rosids</taxon>
        <taxon>malvids</taxon>
        <taxon>Myrtales</taxon>
        <taxon>Melastomataceae</taxon>
        <taxon>Melastomatoideae</taxon>
        <taxon>Melastomateae</taxon>
        <taxon>Melastoma</taxon>
    </lineage>
</organism>
<keyword evidence="2" id="KW-1185">Reference proteome</keyword>
<gene>
    <name evidence="1" type="ORF">MLD38_020357</name>
</gene>
<evidence type="ECO:0000313" key="1">
    <source>
        <dbReference type="EMBL" id="KAI4364236.1"/>
    </source>
</evidence>
<evidence type="ECO:0000313" key="2">
    <source>
        <dbReference type="Proteomes" id="UP001057402"/>
    </source>
</evidence>